<proteinExistence type="inferred from homology"/>
<evidence type="ECO:0000256" key="2">
    <source>
        <dbReference type="ARBA" id="ARBA00007018"/>
    </source>
</evidence>
<keyword evidence="4 8" id="KW-1133">Transmembrane helix</keyword>
<evidence type="ECO:0000313" key="9">
    <source>
        <dbReference type="EMBL" id="GJE98014.1"/>
    </source>
</evidence>
<feature type="binding site" evidence="6">
    <location>
        <position position="148"/>
    </location>
    <ligand>
        <name>Zn(2+)</name>
        <dbReference type="ChEBI" id="CHEBI:29105"/>
    </ligand>
</feature>
<protein>
    <submittedName>
        <fullName evidence="9">Hemolysin-III related-domain-containing protein</fullName>
    </submittedName>
</protein>
<keyword evidence="6" id="KW-0479">Metal-binding</keyword>
<dbReference type="Proteomes" id="UP000703269">
    <property type="component" value="Unassembled WGS sequence"/>
</dbReference>
<dbReference type="InterPro" id="IPR004254">
    <property type="entry name" value="AdipoR/HlyIII-related"/>
</dbReference>
<evidence type="ECO:0000256" key="4">
    <source>
        <dbReference type="ARBA" id="ARBA00022989"/>
    </source>
</evidence>
<dbReference type="EMBL" id="BPQB01000080">
    <property type="protein sequence ID" value="GJE98014.1"/>
    <property type="molecule type" value="Genomic_DNA"/>
</dbReference>
<feature type="compositionally biased region" description="Low complexity" evidence="7">
    <location>
        <begin position="18"/>
        <end position="27"/>
    </location>
</feature>
<dbReference type="GO" id="GO:0046872">
    <property type="term" value="F:metal ion binding"/>
    <property type="evidence" value="ECO:0007669"/>
    <property type="project" value="UniProtKB-KW"/>
</dbReference>
<dbReference type="GO" id="GO:0006882">
    <property type="term" value="P:intracellular zinc ion homeostasis"/>
    <property type="evidence" value="ECO:0007669"/>
    <property type="project" value="TreeGrafter"/>
</dbReference>
<feature type="transmembrane region" description="Helical" evidence="8">
    <location>
        <begin position="256"/>
        <end position="275"/>
    </location>
</feature>
<feature type="transmembrane region" description="Helical" evidence="8">
    <location>
        <begin position="296"/>
        <end position="316"/>
    </location>
</feature>
<accession>A0A9P3GRC0</accession>
<gene>
    <name evidence="9" type="ORF">PsYK624_142360</name>
</gene>
<keyword evidence="10" id="KW-1185">Reference proteome</keyword>
<comment type="similarity">
    <text evidence="2">Belongs to the ADIPOR family.</text>
</comment>
<dbReference type="OrthoDB" id="529367at2759"/>
<sequence length="329" mass="35612">MPPAGPDPPSSLPPSSPSAPKHATAAPKGRRTIPFSELPAWRQENPDVRTGYRVTVDSWGECLATVGAWHNETVNIWTHLLGALAAAALAGYLTYWTLVGSGGHGAEPFARLAPFYGFPASLGWRDTAVFAVFFLGSVVCFACSTLFHTSLCHREEVVKITSRVDYLGILTLGTLNFCPTLYYGFYCTPRLAYVYMALMAASGTVGTFLVCAPRYNAPAHRRTRAATFVTLGAAALAPFVHALARLGAPEAARALALRLVGAELGAYLLGVVLYAERWPEAVWPGRFDFLGSSHQLFHVCSLVAVALHYVATVEAFRYRHFDRLGVCAM</sequence>
<evidence type="ECO:0000256" key="3">
    <source>
        <dbReference type="ARBA" id="ARBA00022692"/>
    </source>
</evidence>
<keyword evidence="6" id="KW-0862">Zinc</keyword>
<dbReference type="Pfam" id="PF03006">
    <property type="entry name" value="HlyIII"/>
    <property type="match status" value="1"/>
</dbReference>
<feature type="transmembrane region" description="Helical" evidence="8">
    <location>
        <begin position="225"/>
        <end position="244"/>
    </location>
</feature>
<name>A0A9P3GRC0_9APHY</name>
<comment type="caution">
    <text evidence="9">The sequence shown here is derived from an EMBL/GenBank/DDBJ whole genome shotgun (WGS) entry which is preliminary data.</text>
</comment>
<organism evidence="9 10">
    <name type="scientific">Phanerochaete sordida</name>
    <dbReference type="NCBI Taxonomy" id="48140"/>
    <lineage>
        <taxon>Eukaryota</taxon>
        <taxon>Fungi</taxon>
        <taxon>Dikarya</taxon>
        <taxon>Basidiomycota</taxon>
        <taxon>Agaricomycotina</taxon>
        <taxon>Agaricomycetes</taxon>
        <taxon>Polyporales</taxon>
        <taxon>Phanerochaetaceae</taxon>
        <taxon>Phanerochaete</taxon>
    </lineage>
</organism>
<reference evidence="9 10" key="1">
    <citation type="submission" date="2021-08" db="EMBL/GenBank/DDBJ databases">
        <title>Draft Genome Sequence of Phanerochaete sordida strain YK-624.</title>
        <authorList>
            <person name="Mori T."/>
            <person name="Dohra H."/>
            <person name="Suzuki T."/>
            <person name="Kawagishi H."/>
            <person name="Hirai H."/>
        </authorList>
    </citation>
    <scope>NUCLEOTIDE SEQUENCE [LARGE SCALE GENOMIC DNA]</scope>
    <source>
        <strain evidence="9 10">YK-624</strain>
    </source>
</reference>
<dbReference type="GO" id="GO:0038023">
    <property type="term" value="F:signaling receptor activity"/>
    <property type="evidence" value="ECO:0007669"/>
    <property type="project" value="TreeGrafter"/>
</dbReference>
<feature type="binding site" evidence="6">
    <location>
        <position position="294"/>
    </location>
    <ligand>
        <name>Zn(2+)</name>
        <dbReference type="ChEBI" id="CHEBI:29105"/>
    </ligand>
</feature>
<feature type="compositionally biased region" description="Pro residues" evidence="7">
    <location>
        <begin position="1"/>
        <end position="17"/>
    </location>
</feature>
<feature type="transmembrane region" description="Helical" evidence="8">
    <location>
        <begin position="128"/>
        <end position="152"/>
    </location>
</feature>
<feature type="region of interest" description="Disordered" evidence="7">
    <location>
        <begin position="1"/>
        <end position="29"/>
    </location>
</feature>
<keyword evidence="3 8" id="KW-0812">Transmembrane</keyword>
<evidence type="ECO:0000256" key="5">
    <source>
        <dbReference type="ARBA" id="ARBA00023136"/>
    </source>
</evidence>
<feature type="transmembrane region" description="Helical" evidence="8">
    <location>
        <begin position="80"/>
        <end position="98"/>
    </location>
</feature>
<dbReference type="AlphaFoldDB" id="A0A9P3GRC0"/>
<dbReference type="GO" id="GO:0016020">
    <property type="term" value="C:membrane"/>
    <property type="evidence" value="ECO:0007669"/>
    <property type="project" value="UniProtKB-SubCell"/>
</dbReference>
<dbReference type="PANTHER" id="PTHR20855:SF52">
    <property type="entry name" value="ADIPONECTIN RECEPTOR PROTEIN"/>
    <property type="match status" value="1"/>
</dbReference>
<feature type="transmembrane region" description="Helical" evidence="8">
    <location>
        <begin position="192"/>
        <end position="213"/>
    </location>
</feature>
<feature type="binding site" evidence="6">
    <location>
        <position position="298"/>
    </location>
    <ligand>
        <name>Zn(2+)</name>
        <dbReference type="ChEBI" id="CHEBI:29105"/>
    </ligand>
</feature>
<evidence type="ECO:0000256" key="8">
    <source>
        <dbReference type="SAM" id="Phobius"/>
    </source>
</evidence>
<keyword evidence="5 8" id="KW-0472">Membrane</keyword>
<dbReference type="PANTHER" id="PTHR20855">
    <property type="entry name" value="ADIPOR/PROGESTIN RECEPTOR-RELATED"/>
    <property type="match status" value="1"/>
</dbReference>
<evidence type="ECO:0000256" key="6">
    <source>
        <dbReference type="PIRSR" id="PIRSR604254-1"/>
    </source>
</evidence>
<feature type="transmembrane region" description="Helical" evidence="8">
    <location>
        <begin position="164"/>
        <end position="186"/>
    </location>
</feature>
<evidence type="ECO:0000256" key="1">
    <source>
        <dbReference type="ARBA" id="ARBA00004141"/>
    </source>
</evidence>
<evidence type="ECO:0000313" key="10">
    <source>
        <dbReference type="Proteomes" id="UP000703269"/>
    </source>
</evidence>
<comment type="subcellular location">
    <subcellularLocation>
        <location evidence="1">Membrane</location>
        <topology evidence="1">Multi-pass membrane protein</topology>
    </subcellularLocation>
</comment>
<evidence type="ECO:0000256" key="7">
    <source>
        <dbReference type="SAM" id="MobiDB-lite"/>
    </source>
</evidence>